<dbReference type="SMART" id="SM00822">
    <property type="entry name" value="PKS_KR"/>
    <property type="match status" value="1"/>
</dbReference>
<dbReference type="InterPro" id="IPR057326">
    <property type="entry name" value="KR_dom"/>
</dbReference>
<dbReference type="Gene3D" id="3.40.50.720">
    <property type="entry name" value="NAD(P)-binding Rossmann-like Domain"/>
    <property type="match status" value="1"/>
</dbReference>
<keyword evidence="1" id="KW-0596">Phosphopantetheine</keyword>
<dbReference type="PANTHER" id="PTHR43775:SF37">
    <property type="entry name" value="SI:DKEY-61P9.11"/>
    <property type="match status" value="1"/>
</dbReference>
<accession>A0A1S6K849</accession>
<organism evidence="4">
    <name type="scientific">Gambierdiscus excentricus</name>
    <dbReference type="NCBI Taxonomy" id="986170"/>
    <lineage>
        <taxon>Eukaryota</taxon>
        <taxon>Sar</taxon>
        <taxon>Alveolata</taxon>
        <taxon>Dinophyceae</taxon>
        <taxon>Gonyaulacales</taxon>
        <taxon>Pyrocystaceae</taxon>
        <taxon>Gambierdiscus</taxon>
    </lineage>
</organism>
<evidence type="ECO:0000259" key="3">
    <source>
        <dbReference type="SMART" id="SM00822"/>
    </source>
</evidence>
<evidence type="ECO:0000256" key="2">
    <source>
        <dbReference type="ARBA" id="ARBA00022553"/>
    </source>
</evidence>
<dbReference type="GO" id="GO:0004312">
    <property type="term" value="F:fatty acid synthase activity"/>
    <property type="evidence" value="ECO:0007669"/>
    <property type="project" value="TreeGrafter"/>
</dbReference>
<protein>
    <submittedName>
        <fullName evidence="4">Type I polyketide synthase ketoyl reductase domain protein</fullName>
    </submittedName>
</protein>
<dbReference type="Pfam" id="PF08659">
    <property type="entry name" value="KR"/>
    <property type="match status" value="1"/>
</dbReference>
<keyword evidence="2" id="KW-0597">Phosphoprotein</keyword>
<dbReference type="GO" id="GO:0006633">
    <property type="term" value="P:fatty acid biosynthetic process"/>
    <property type="evidence" value="ECO:0007669"/>
    <property type="project" value="TreeGrafter"/>
</dbReference>
<dbReference type="SUPFAM" id="SSF51735">
    <property type="entry name" value="NAD(P)-binding Rossmann-fold domains"/>
    <property type="match status" value="1"/>
</dbReference>
<evidence type="ECO:0000313" key="4">
    <source>
        <dbReference type="EMBL" id="AQS99248.1"/>
    </source>
</evidence>
<dbReference type="InterPro" id="IPR036291">
    <property type="entry name" value="NAD(P)-bd_dom_sf"/>
</dbReference>
<dbReference type="InterPro" id="IPR013968">
    <property type="entry name" value="PKS_KR"/>
</dbReference>
<evidence type="ECO:0000256" key="1">
    <source>
        <dbReference type="ARBA" id="ARBA00022450"/>
    </source>
</evidence>
<name>A0A1S6K849_9DINO</name>
<dbReference type="InterPro" id="IPR050091">
    <property type="entry name" value="PKS_NRPS_Biosynth_Enz"/>
</dbReference>
<proteinExistence type="predicted"/>
<sequence>MFDDLQEELHYGRLSYEFIYNRDAGQCVEQMNGHCTFVIDWFSENVPLEDKDGTSLDASVRKTILDSCYRDVVPPTPKEEAQGKEDILVFADQAGLCQKVLEIAPEGRIGTKKVVTKPPALLTAEDCESVIGAKTWDMIVIGCSLDPPKSDAVTDIIEQQSHVAKFMLLLMQRIFRNEGCCKRMCVLTHDIFSVEEETNKRRGLGGMCNATMFGFCNTARLEMEFPIYLIDTELVDEEEMYPHIATEMFRWCTFGVNTVRLCYPYPVRNGIRTGRPTGRYILRQLPSITYEVAQKPFELLSEGVIGISGGNGALALVMGEWLLRTAKQRQAESGGEYVPKFSILFLSRSMKISDLNMGRWKSIEAEAAEMGVHVEQARINMGTQEQVDTWVKGVSPKLIGFIHSAGVLKDSMLPNQTWEKFEEVYDGKHRAALYLHDAFERFANPNLKFFWLFSSTSVYGNMGQLNYSSSNSFMDALARWRLSQGKPCCAIQWGAWGEVGMAATMDDAMRRRVMMGPMPYFTVAQGLEGLEGGLRTGLPGFSVFIVNPPMMFGMIQSDQGTTACYNRNFYSEYVPNPAPSSYDHWSTYNIYRMYRYILDPYSANGSEYYWGKIVKPMLKDEEEEEDNPFCDHAMF</sequence>
<dbReference type="AlphaFoldDB" id="A0A1S6K849"/>
<feature type="domain" description="Ketoreductase" evidence="3">
    <location>
        <begin position="303"/>
        <end position="499"/>
    </location>
</feature>
<dbReference type="PANTHER" id="PTHR43775">
    <property type="entry name" value="FATTY ACID SYNTHASE"/>
    <property type="match status" value="1"/>
</dbReference>
<reference evidence="4" key="1">
    <citation type="journal article" date="2017" name="J. Eukaryot. Microbiol.">
        <title>Role of Modular Polyketide Synthases in the Production of Polyether Ladder Compounds in Ciguatoxin-producing Gambierdiscus polynesiensis and G.excentricus (Dinophyceae).</title>
        <authorList>
            <person name="Kohli G.S."/>
            <person name="Campbell K."/>
            <person name="John U."/>
            <person name="Smith K.F."/>
            <person name="Fraga S."/>
            <person name="Rhodes L.L."/>
            <person name="Murray S.A."/>
        </authorList>
    </citation>
    <scope>NUCLEOTIDE SEQUENCE</scope>
    <source>
        <strain evidence="4">Contig_21136</strain>
    </source>
</reference>
<dbReference type="EMBL" id="KX395830">
    <property type="protein sequence ID" value="AQS99248.1"/>
    <property type="molecule type" value="Transcribed_RNA"/>
</dbReference>